<reference evidence="9 10" key="1">
    <citation type="submission" date="2014-07" db="EMBL/GenBank/DDBJ databases">
        <title>Methanogenic archaea and the global carbon cycle.</title>
        <authorList>
            <person name="Henriksen J.R."/>
            <person name="Luke J."/>
            <person name="Reinhart S."/>
            <person name="Benedict M.N."/>
            <person name="Youngblut N.D."/>
            <person name="Metcalf M.E."/>
            <person name="Whitaker R.J."/>
            <person name="Metcalf W.W."/>
        </authorList>
    </citation>
    <scope>NUCLEOTIDE SEQUENCE [LARGE SCALE GENOMIC DNA]</scope>
    <source>
        <strain evidence="9 10">Z-7289</strain>
    </source>
</reference>
<feature type="transmembrane region" description="Helical" evidence="7">
    <location>
        <begin position="38"/>
        <end position="58"/>
    </location>
</feature>
<dbReference type="GO" id="GO:0005886">
    <property type="term" value="C:plasma membrane"/>
    <property type="evidence" value="ECO:0007669"/>
    <property type="project" value="UniProtKB-SubCell"/>
</dbReference>
<name>A0A0E3WRQ1_9EURY</name>
<evidence type="ECO:0000256" key="7">
    <source>
        <dbReference type="SAM" id="Phobius"/>
    </source>
</evidence>
<keyword evidence="4 7" id="KW-1133">Transmembrane helix</keyword>
<keyword evidence="5 7" id="KW-0472">Membrane</keyword>
<evidence type="ECO:0000256" key="6">
    <source>
        <dbReference type="ARBA" id="ARBA00038076"/>
    </source>
</evidence>
<sequence>MIESILLGVFGGVLGGVVGIAGAYSVERLLHLPVVFPLSLIVAGFLVAVAVGFVSGVYPARKAAKMKPVDLLRYE</sequence>
<dbReference type="PATRIC" id="fig|1434111.4.peg.207"/>
<evidence type="ECO:0000313" key="10">
    <source>
        <dbReference type="Proteomes" id="UP000033072"/>
    </source>
</evidence>
<evidence type="ECO:0000256" key="5">
    <source>
        <dbReference type="ARBA" id="ARBA00023136"/>
    </source>
</evidence>
<dbReference type="Proteomes" id="UP000033072">
    <property type="component" value="Chromosome"/>
</dbReference>
<dbReference type="Pfam" id="PF02687">
    <property type="entry name" value="FtsX"/>
    <property type="match status" value="1"/>
</dbReference>
<dbReference type="GO" id="GO:0022857">
    <property type="term" value="F:transmembrane transporter activity"/>
    <property type="evidence" value="ECO:0007669"/>
    <property type="project" value="TreeGrafter"/>
</dbReference>
<evidence type="ECO:0000256" key="4">
    <source>
        <dbReference type="ARBA" id="ARBA00022989"/>
    </source>
</evidence>
<gene>
    <name evidence="9" type="ORF">MSLAZ_0169</name>
</gene>
<feature type="domain" description="ABC3 transporter permease C-terminal" evidence="8">
    <location>
        <begin position="1"/>
        <end position="68"/>
    </location>
</feature>
<comment type="similarity">
    <text evidence="6">Belongs to the ABC-4 integral membrane protein family.</text>
</comment>
<evidence type="ECO:0000256" key="3">
    <source>
        <dbReference type="ARBA" id="ARBA00022692"/>
    </source>
</evidence>
<dbReference type="AlphaFoldDB" id="A0A0E3WRQ1"/>
<dbReference type="PANTHER" id="PTHR30572">
    <property type="entry name" value="MEMBRANE COMPONENT OF TRANSPORTER-RELATED"/>
    <property type="match status" value="1"/>
</dbReference>
<accession>A0A0E3WRQ1</accession>
<dbReference type="KEGG" id="mls:MSLAZ_0169"/>
<protein>
    <submittedName>
        <fullName evidence="9">ABC transporter, permease protein</fullName>
    </submittedName>
</protein>
<feature type="transmembrane region" description="Helical" evidence="7">
    <location>
        <begin position="5"/>
        <end position="26"/>
    </location>
</feature>
<dbReference type="EMBL" id="CP009515">
    <property type="protein sequence ID" value="AKB73430.1"/>
    <property type="molecule type" value="Genomic_DNA"/>
</dbReference>
<dbReference type="InterPro" id="IPR003838">
    <property type="entry name" value="ABC3_permease_C"/>
</dbReference>
<dbReference type="PANTHER" id="PTHR30572:SF4">
    <property type="entry name" value="ABC TRANSPORTER PERMEASE YTRF"/>
    <property type="match status" value="1"/>
</dbReference>
<keyword evidence="2" id="KW-1003">Cell membrane</keyword>
<evidence type="ECO:0000256" key="2">
    <source>
        <dbReference type="ARBA" id="ARBA00022475"/>
    </source>
</evidence>
<dbReference type="HOGENOM" id="CLU_000604_8_5_2"/>
<comment type="subcellular location">
    <subcellularLocation>
        <location evidence="1">Cell membrane</location>
        <topology evidence="1">Multi-pass membrane protein</topology>
    </subcellularLocation>
</comment>
<proteinExistence type="inferred from homology"/>
<evidence type="ECO:0000259" key="8">
    <source>
        <dbReference type="Pfam" id="PF02687"/>
    </source>
</evidence>
<dbReference type="STRING" id="1434111.MSLAZ_0169"/>
<keyword evidence="3 7" id="KW-0812">Transmembrane</keyword>
<dbReference type="InterPro" id="IPR050250">
    <property type="entry name" value="Macrolide_Exporter_MacB"/>
</dbReference>
<evidence type="ECO:0000313" key="9">
    <source>
        <dbReference type="EMBL" id="AKB73430.1"/>
    </source>
</evidence>
<organism evidence="9 10">
    <name type="scientific">Methanosarcina lacustris Z-7289</name>
    <dbReference type="NCBI Taxonomy" id="1434111"/>
    <lineage>
        <taxon>Archaea</taxon>
        <taxon>Methanobacteriati</taxon>
        <taxon>Methanobacteriota</taxon>
        <taxon>Stenosarchaea group</taxon>
        <taxon>Methanomicrobia</taxon>
        <taxon>Methanosarcinales</taxon>
        <taxon>Methanosarcinaceae</taxon>
        <taxon>Methanosarcina</taxon>
    </lineage>
</organism>
<evidence type="ECO:0000256" key="1">
    <source>
        <dbReference type="ARBA" id="ARBA00004651"/>
    </source>
</evidence>
<keyword evidence="10" id="KW-1185">Reference proteome</keyword>